<dbReference type="GO" id="GO:0080188">
    <property type="term" value="P:gene silencing by siRNA-directed DNA methylation"/>
    <property type="evidence" value="ECO:0007669"/>
    <property type="project" value="InterPro"/>
</dbReference>
<dbReference type="PANTHER" id="PTHR21596">
    <property type="entry name" value="RIBONUCLEASE P SUBUNIT P38"/>
    <property type="match status" value="1"/>
</dbReference>
<feature type="coiled-coil region" evidence="1">
    <location>
        <begin position="25"/>
        <end position="97"/>
    </location>
</feature>
<dbReference type="Proteomes" id="UP000595140">
    <property type="component" value="Unassembled WGS sequence"/>
</dbReference>
<proteinExistence type="predicted"/>
<evidence type="ECO:0000256" key="1">
    <source>
        <dbReference type="SAM" id="Coils"/>
    </source>
</evidence>
<dbReference type="Gene3D" id="1.20.120.330">
    <property type="entry name" value="Nucleotidyltransferases domain 2"/>
    <property type="match status" value="1"/>
</dbReference>
<dbReference type="InterPro" id="IPR045177">
    <property type="entry name" value="FDM1-5/IDN2"/>
</dbReference>
<evidence type="ECO:0000313" key="4">
    <source>
        <dbReference type="Proteomes" id="UP000595140"/>
    </source>
</evidence>
<reference evidence="3 4" key="1">
    <citation type="submission" date="2018-04" db="EMBL/GenBank/DDBJ databases">
        <authorList>
            <person name="Vogel A."/>
        </authorList>
    </citation>
    <scope>NUCLEOTIDE SEQUENCE [LARGE SCALE GENOMIC DNA]</scope>
</reference>
<organism evidence="3 4">
    <name type="scientific">Cuscuta campestris</name>
    <dbReference type="NCBI Taxonomy" id="132261"/>
    <lineage>
        <taxon>Eukaryota</taxon>
        <taxon>Viridiplantae</taxon>
        <taxon>Streptophyta</taxon>
        <taxon>Embryophyta</taxon>
        <taxon>Tracheophyta</taxon>
        <taxon>Spermatophyta</taxon>
        <taxon>Magnoliopsida</taxon>
        <taxon>eudicotyledons</taxon>
        <taxon>Gunneridae</taxon>
        <taxon>Pentapetalae</taxon>
        <taxon>asterids</taxon>
        <taxon>lamiids</taxon>
        <taxon>Solanales</taxon>
        <taxon>Convolvulaceae</taxon>
        <taxon>Cuscuteae</taxon>
        <taxon>Cuscuta</taxon>
        <taxon>Cuscuta subgen. Grammica</taxon>
        <taxon>Cuscuta sect. Cleistogrammica</taxon>
    </lineage>
</organism>
<dbReference type="InterPro" id="IPR005379">
    <property type="entry name" value="FDM1-5/IDN2_XH"/>
</dbReference>
<accession>A0A484KNA8</accession>
<keyword evidence="1" id="KW-0175">Coiled coil</keyword>
<dbReference type="Pfam" id="PF03469">
    <property type="entry name" value="XH"/>
    <property type="match status" value="1"/>
</dbReference>
<evidence type="ECO:0000313" key="3">
    <source>
        <dbReference type="EMBL" id="VFQ67213.1"/>
    </source>
</evidence>
<dbReference type="AlphaFoldDB" id="A0A484KNA8"/>
<gene>
    <name evidence="3" type="ORF">CCAM_LOCUS8989</name>
</gene>
<protein>
    <recommendedName>
        <fullName evidence="2">Factor of DNA methylation 1-5/IDN2 domain-containing protein</fullName>
    </recommendedName>
</protein>
<dbReference type="OrthoDB" id="1287193at2759"/>
<evidence type="ECO:0000259" key="2">
    <source>
        <dbReference type="Pfam" id="PF03469"/>
    </source>
</evidence>
<keyword evidence="4" id="KW-1185">Reference proteome</keyword>
<feature type="domain" description="Factor of DNA methylation 1-5/IDN2" evidence="2">
    <location>
        <begin position="107"/>
        <end position="238"/>
    </location>
</feature>
<dbReference type="PANTHER" id="PTHR21596:SF23">
    <property type="entry name" value="FACTOR OF DNA METHYLATION 4"/>
    <property type="match status" value="1"/>
</dbReference>
<sequence length="240" mass="27859">MKLSKTNDELQRACKELKTTSGQSGQNSQDVIDKLRNKVNELERELDERREIEAELEEKKMEVDDLHARCSILSTKHREANVELQEARTELINALTKSTCRASIGVKRMGQLDIEPFLAATRREFSSHEAEDRAALLCTEWEENLADPAWHPFTIKTDKSGNYEEVIHEEDEKLKSLKEKYGDEVHDAVVTSMKELNECNSSGRYVVPELWNYKEERKASLKEGVQHILRQLNIYKRKRT</sequence>
<name>A0A484KNA8_9ASTE</name>
<dbReference type="EMBL" id="OOIL02000581">
    <property type="protein sequence ID" value="VFQ67213.1"/>
    <property type="molecule type" value="Genomic_DNA"/>
</dbReference>